<dbReference type="CDD" id="cd06987">
    <property type="entry name" value="cupin_MAE_RS03005"/>
    <property type="match status" value="1"/>
</dbReference>
<dbReference type="RefSeq" id="WP_009638987.1">
    <property type="nucleotide sequence ID" value="NZ_CP165628.1"/>
</dbReference>
<proteinExistence type="predicted"/>
<evidence type="ECO:0000259" key="1">
    <source>
        <dbReference type="Pfam" id="PF07883"/>
    </source>
</evidence>
<name>A0AB39VUA4_9GAMM</name>
<dbReference type="InterPro" id="IPR052538">
    <property type="entry name" value="Flavonoid_dioxygenase-like"/>
</dbReference>
<dbReference type="PANTHER" id="PTHR43346">
    <property type="entry name" value="LIGAND BINDING DOMAIN PROTEIN, PUTATIVE (AFU_ORTHOLOGUE AFUA_6G14370)-RELATED"/>
    <property type="match status" value="1"/>
</dbReference>
<dbReference type="AlphaFoldDB" id="A0AB39VUA4"/>
<dbReference type="InterPro" id="IPR014710">
    <property type="entry name" value="RmlC-like_jellyroll"/>
</dbReference>
<organism evidence="2">
    <name type="scientific">Rouxiella sp. WC2420</name>
    <dbReference type="NCBI Taxonomy" id="3234145"/>
    <lineage>
        <taxon>Bacteria</taxon>
        <taxon>Pseudomonadati</taxon>
        <taxon>Pseudomonadota</taxon>
        <taxon>Gammaproteobacteria</taxon>
        <taxon>Enterobacterales</taxon>
        <taxon>Yersiniaceae</taxon>
        <taxon>Rouxiella</taxon>
    </lineage>
</organism>
<accession>A0AB39VUA4</accession>
<sequence length="147" mass="15970">MTTIFRATDALSAPAFRISPTDTNYFAILFDKEQDQIDHIFVIEIFKVGGATPPNEHAHAHEFFYVLEGQGVAVCGGKELPLSKGKALLLNPGNEHVIRNTGSSKLYTLTVMTPNEGFAELIRSGEPVELDEEDLRVLSGVNGSPAV</sequence>
<dbReference type="SUPFAM" id="SSF51182">
    <property type="entry name" value="RmlC-like cupins"/>
    <property type="match status" value="1"/>
</dbReference>
<dbReference type="Gene3D" id="2.60.120.10">
    <property type="entry name" value="Jelly Rolls"/>
    <property type="match status" value="1"/>
</dbReference>
<dbReference type="Pfam" id="PF07883">
    <property type="entry name" value="Cupin_2"/>
    <property type="match status" value="1"/>
</dbReference>
<dbReference type="EMBL" id="CP165628">
    <property type="protein sequence ID" value="XDU72862.1"/>
    <property type="molecule type" value="Genomic_DNA"/>
</dbReference>
<protein>
    <submittedName>
        <fullName evidence="2">Cupin domain-containing protein</fullName>
    </submittedName>
</protein>
<gene>
    <name evidence="2" type="ORF">AB3G37_01645</name>
</gene>
<evidence type="ECO:0000313" key="2">
    <source>
        <dbReference type="EMBL" id="XDU72862.1"/>
    </source>
</evidence>
<reference evidence="2" key="1">
    <citation type="submission" date="2024-07" db="EMBL/GenBank/DDBJ databases">
        <authorList>
            <person name="Biller S.J."/>
        </authorList>
    </citation>
    <scope>NUCLEOTIDE SEQUENCE</scope>
    <source>
        <strain evidence="2">WC2420</strain>
    </source>
</reference>
<dbReference type="InterPro" id="IPR013096">
    <property type="entry name" value="Cupin_2"/>
</dbReference>
<feature type="domain" description="Cupin type-2" evidence="1">
    <location>
        <begin position="43"/>
        <end position="111"/>
    </location>
</feature>
<dbReference type="InterPro" id="IPR011051">
    <property type="entry name" value="RmlC_Cupin_sf"/>
</dbReference>
<dbReference type="PANTHER" id="PTHR43346:SF1">
    <property type="entry name" value="QUERCETIN 2,3-DIOXYGENASE-RELATED"/>
    <property type="match status" value="1"/>
</dbReference>